<gene>
    <name evidence="3" type="ORF">CJOHNSTONI_LOCUS7597</name>
</gene>
<protein>
    <recommendedName>
        <fullName evidence="5">Neuroguidin</fullName>
    </recommendedName>
</protein>
<dbReference type="Pfam" id="PF04000">
    <property type="entry name" value="Sas10_Utp3"/>
    <property type="match status" value="1"/>
</dbReference>
<evidence type="ECO:0000313" key="4">
    <source>
        <dbReference type="Proteomes" id="UP000746747"/>
    </source>
</evidence>
<keyword evidence="4" id="KW-1185">Reference proteome</keyword>
<feature type="compositionally biased region" description="Basic residues" evidence="2">
    <location>
        <begin position="280"/>
        <end position="312"/>
    </location>
</feature>
<dbReference type="GO" id="GO:0032040">
    <property type="term" value="C:small-subunit processome"/>
    <property type="evidence" value="ECO:0007669"/>
    <property type="project" value="TreeGrafter"/>
</dbReference>
<feature type="compositionally biased region" description="Acidic residues" evidence="2">
    <location>
        <begin position="131"/>
        <end position="148"/>
    </location>
</feature>
<sequence length="312" mass="36439">MSEEEQKRFASVVADCVKTSTELLNVAKEFCIQLQKEKERDGISFYEVKNHDLLAYTRDLVYLMYQMSIGNSIQGDPAIERLVYLRTVLERMRPIEQRMKSYVEKLVLLASDPTNSGTKILRPHPERLQVDDENEELDLGDGGDEDDSKETKSKKYVPPKIMAVHYNEDEEEVERRKMERARRRAMQSSLIQDLQAQYSEAPEEFQDDNIVRKRKQEDIEKRKYEEDYFIRLQVTKKEKHIKKIQDRQNILDELLQFGSYMAVKDTKKGTDNTARGSASGRRRKIGKNSKFSKKLHHAGAKGKKGKTKSRKK</sequence>
<feature type="region of interest" description="Disordered" evidence="2">
    <location>
        <begin position="114"/>
        <end position="155"/>
    </location>
</feature>
<comment type="similarity">
    <text evidence="1">Belongs to the SAS10 family.</text>
</comment>
<comment type="caution">
    <text evidence="3">The sequence shown here is derived from an EMBL/GenBank/DDBJ whole genome shotgun (WGS) entry which is preliminary data.</text>
</comment>
<dbReference type="InterPro" id="IPR007146">
    <property type="entry name" value="Sas10/Utp3/C1D"/>
</dbReference>
<evidence type="ECO:0000256" key="2">
    <source>
        <dbReference type="SAM" id="MobiDB-lite"/>
    </source>
</evidence>
<dbReference type="GO" id="GO:0000462">
    <property type="term" value="P:maturation of SSU-rRNA from tricistronic rRNA transcript (SSU-rRNA, 5.8S rRNA, LSU-rRNA)"/>
    <property type="evidence" value="ECO:0007669"/>
    <property type="project" value="TreeGrafter"/>
</dbReference>
<feature type="region of interest" description="Disordered" evidence="2">
    <location>
        <begin position="265"/>
        <end position="312"/>
    </location>
</feature>
<dbReference type="EMBL" id="CAKAEH010001591">
    <property type="protein sequence ID" value="CAG9537834.1"/>
    <property type="molecule type" value="Genomic_DNA"/>
</dbReference>
<proteinExistence type="inferred from homology"/>
<organism evidence="3 4">
    <name type="scientific">Cercopithifilaria johnstoni</name>
    <dbReference type="NCBI Taxonomy" id="2874296"/>
    <lineage>
        <taxon>Eukaryota</taxon>
        <taxon>Metazoa</taxon>
        <taxon>Ecdysozoa</taxon>
        <taxon>Nematoda</taxon>
        <taxon>Chromadorea</taxon>
        <taxon>Rhabditida</taxon>
        <taxon>Spirurina</taxon>
        <taxon>Spiruromorpha</taxon>
        <taxon>Filarioidea</taxon>
        <taxon>Onchocercidae</taxon>
        <taxon>Cercopithifilaria</taxon>
    </lineage>
</organism>
<dbReference type="OrthoDB" id="203440at2759"/>
<reference evidence="3" key="1">
    <citation type="submission" date="2021-09" db="EMBL/GenBank/DDBJ databases">
        <authorList>
            <consortium name="Pathogen Informatics"/>
        </authorList>
    </citation>
    <scope>NUCLEOTIDE SEQUENCE</scope>
</reference>
<dbReference type="Proteomes" id="UP000746747">
    <property type="component" value="Unassembled WGS sequence"/>
</dbReference>
<evidence type="ECO:0000313" key="3">
    <source>
        <dbReference type="EMBL" id="CAG9537834.1"/>
    </source>
</evidence>
<evidence type="ECO:0008006" key="5">
    <source>
        <dbReference type="Google" id="ProtNLM"/>
    </source>
</evidence>
<accession>A0A8J2M1K6</accession>
<name>A0A8J2M1K6_9BILA</name>
<dbReference type="PANTHER" id="PTHR13237:SF9">
    <property type="entry name" value="NEUROGUIDIN"/>
    <property type="match status" value="1"/>
</dbReference>
<dbReference type="PANTHER" id="PTHR13237">
    <property type="entry name" value="SOMETHING ABOUT SILENCING PROTEIN 10-RELATED"/>
    <property type="match status" value="1"/>
</dbReference>
<evidence type="ECO:0000256" key="1">
    <source>
        <dbReference type="ARBA" id="ARBA00010979"/>
    </source>
</evidence>
<dbReference type="AlphaFoldDB" id="A0A8J2M1K6"/>